<proteinExistence type="predicted"/>
<keyword evidence="2" id="KW-1133">Transmembrane helix</keyword>
<keyword evidence="4" id="KW-1185">Reference proteome</keyword>
<comment type="caution">
    <text evidence="3">The sequence shown here is derived from an EMBL/GenBank/DDBJ whole genome shotgun (WGS) entry which is preliminary data.</text>
</comment>
<feature type="compositionally biased region" description="Pro residues" evidence="1">
    <location>
        <begin position="28"/>
        <end position="37"/>
    </location>
</feature>
<evidence type="ECO:0000313" key="3">
    <source>
        <dbReference type="EMBL" id="OXA58050.1"/>
    </source>
</evidence>
<reference evidence="3 4" key="1">
    <citation type="submission" date="2015-12" db="EMBL/GenBank/DDBJ databases">
        <title>The genome of Folsomia candida.</title>
        <authorList>
            <person name="Faddeeva A."/>
            <person name="Derks M.F."/>
            <person name="Anvar Y."/>
            <person name="Smit S."/>
            <person name="Van Straalen N."/>
            <person name="Roelofs D."/>
        </authorList>
    </citation>
    <scope>NUCLEOTIDE SEQUENCE [LARGE SCALE GENOMIC DNA]</scope>
    <source>
        <strain evidence="3 4">VU population</strain>
        <tissue evidence="3">Whole body</tissue>
    </source>
</reference>
<evidence type="ECO:0000256" key="2">
    <source>
        <dbReference type="SAM" id="Phobius"/>
    </source>
</evidence>
<name>A0A226EL75_FOLCA</name>
<dbReference type="EMBL" id="LNIX01000003">
    <property type="protein sequence ID" value="OXA58050.1"/>
    <property type="molecule type" value="Genomic_DNA"/>
</dbReference>
<gene>
    <name evidence="3" type="ORF">Fcan01_07100</name>
</gene>
<feature type="region of interest" description="Disordered" evidence="1">
    <location>
        <begin position="1"/>
        <end position="42"/>
    </location>
</feature>
<accession>A0A226EL75</accession>
<evidence type="ECO:0000313" key="4">
    <source>
        <dbReference type="Proteomes" id="UP000198287"/>
    </source>
</evidence>
<keyword evidence="2" id="KW-0812">Transmembrane</keyword>
<protein>
    <submittedName>
        <fullName evidence="3">Uncharacterized protein</fullName>
    </submittedName>
</protein>
<feature type="transmembrane region" description="Helical" evidence="2">
    <location>
        <begin position="95"/>
        <end position="119"/>
    </location>
</feature>
<feature type="transmembrane region" description="Helical" evidence="2">
    <location>
        <begin position="59"/>
        <end position="83"/>
    </location>
</feature>
<evidence type="ECO:0000256" key="1">
    <source>
        <dbReference type="SAM" id="MobiDB-lite"/>
    </source>
</evidence>
<dbReference type="AlphaFoldDB" id="A0A226EL75"/>
<feature type="transmembrane region" description="Helical" evidence="2">
    <location>
        <begin position="131"/>
        <end position="153"/>
    </location>
</feature>
<sequence length="201" mass="22572">MEKVDAVPGNAPGTSASSNALEITVAPPSTPHPSPVPRPRREQSAKDSRCCFHFAKFETFIYIVGVFGIVMGIAKIVVIALHISKLYDHYEDSATYYMCGIGIFLSAIVVAWEVPLLYFVRTRKLVGLQQYMFAMMLHFLGSCILAVVTGAYYQRDGLFLSMSFIADIIRVPPQMLFVHKFIKAEKLNEDSHFVAAYYKKF</sequence>
<feature type="compositionally biased region" description="Polar residues" evidence="1">
    <location>
        <begin position="12"/>
        <end position="21"/>
    </location>
</feature>
<organism evidence="3 4">
    <name type="scientific">Folsomia candida</name>
    <name type="common">Springtail</name>
    <dbReference type="NCBI Taxonomy" id="158441"/>
    <lineage>
        <taxon>Eukaryota</taxon>
        <taxon>Metazoa</taxon>
        <taxon>Ecdysozoa</taxon>
        <taxon>Arthropoda</taxon>
        <taxon>Hexapoda</taxon>
        <taxon>Collembola</taxon>
        <taxon>Entomobryomorpha</taxon>
        <taxon>Isotomoidea</taxon>
        <taxon>Isotomidae</taxon>
        <taxon>Proisotominae</taxon>
        <taxon>Folsomia</taxon>
    </lineage>
</organism>
<dbReference type="Proteomes" id="UP000198287">
    <property type="component" value="Unassembled WGS sequence"/>
</dbReference>
<keyword evidence="2" id="KW-0472">Membrane</keyword>